<gene>
    <name evidence="10" type="ORF">AL01_03690</name>
</gene>
<reference evidence="10 11" key="1">
    <citation type="journal article" date="2016" name="PLoS ONE">
        <title>Whole-Genome Sequence Analysis of Bombella intestini LMG 28161T, a Novel Acetic Acid Bacterium Isolated from the Crop of a Red-Tailed Bumble Bee, Bombus lapidarius.</title>
        <authorList>
            <person name="Li L."/>
            <person name="Illeghems K."/>
            <person name="Van Kerrebroeck S."/>
            <person name="Borremans W."/>
            <person name="Cleenwerck I."/>
            <person name="Smagghe G."/>
            <person name="De Vuyst L."/>
            <person name="Vandamme P."/>
        </authorList>
    </citation>
    <scope>NUCLEOTIDE SEQUENCE [LARGE SCALE GENOMIC DNA]</scope>
    <source>
        <strain evidence="10 11">R-52487</strain>
    </source>
</reference>
<dbReference type="GO" id="GO:0006679">
    <property type="term" value="P:glucosylceramide biosynthetic process"/>
    <property type="evidence" value="ECO:0007669"/>
    <property type="project" value="TreeGrafter"/>
</dbReference>
<evidence type="ECO:0000313" key="10">
    <source>
        <dbReference type="EMBL" id="OOL18855.1"/>
    </source>
</evidence>
<dbReference type="InterPro" id="IPR025993">
    <property type="entry name" value="Ceramide_glucosylTrfase"/>
</dbReference>
<keyword evidence="8" id="KW-0472">Membrane</keyword>
<evidence type="ECO:0000256" key="9">
    <source>
        <dbReference type="SAM" id="MobiDB-lite"/>
    </source>
</evidence>
<dbReference type="Gene3D" id="3.90.550.10">
    <property type="entry name" value="Spore Coat Polysaccharide Biosynthesis Protein SpsA, Chain A"/>
    <property type="match status" value="1"/>
</dbReference>
<evidence type="ECO:0000256" key="4">
    <source>
        <dbReference type="ARBA" id="ARBA00022676"/>
    </source>
</evidence>
<dbReference type="GO" id="GO:0016020">
    <property type="term" value="C:membrane"/>
    <property type="evidence" value="ECO:0007669"/>
    <property type="project" value="UniProtKB-SubCell"/>
</dbReference>
<dbReference type="InterPro" id="IPR017835">
    <property type="entry name" value="Hopen-assoc_HpnI"/>
</dbReference>
<dbReference type="STRING" id="1539051.AL01_03690"/>
<keyword evidence="6" id="KW-0812">Transmembrane</keyword>
<evidence type="ECO:0000256" key="3">
    <source>
        <dbReference type="ARBA" id="ARBA00004991"/>
    </source>
</evidence>
<evidence type="ECO:0000256" key="6">
    <source>
        <dbReference type="ARBA" id="ARBA00022692"/>
    </source>
</evidence>
<protein>
    <submittedName>
        <fullName evidence="10">Ceramide glucosyltransferase</fullName>
    </submittedName>
</protein>
<evidence type="ECO:0000256" key="8">
    <source>
        <dbReference type="ARBA" id="ARBA00023136"/>
    </source>
</evidence>
<dbReference type="Proteomes" id="UP000200980">
    <property type="component" value="Unassembled WGS sequence"/>
</dbReference>
<comment type="pathway">
    <text evidence="3">Sphingolipid metabolism.</text>
</comment>
<dbReference type="OrthoDB" id="9814255at2"/>
<keyword evidence="11" id="KW-1185">Reference proteome</keyword>
<dbReference type="CDD" id="cd02520">
    <property type="entry name" value="Glucosylceramide_synthase"/>
    <property type="match status" value="1"/>
</dbReference>
<evidence type="ECO:0000256" key="7">
    <source>
        <dbReference type="ARBA" id="ARBA00022989"/>
    </source>
</evidence>
<dbReference type="GO" id="GO:0008120">
    <property type="term" value="F:ceramide glucosyltransferase activity"/>
    <property type="evidence" value="ECO:0007669"/>
    <property type="project" value="TreeGrafter"/>
</dbReference>
<evidence type="ECO:0000256" key="5">
    <source>
        <dbReference type="ARBA" id="ARBA00022679"/>
    </source>
</evidence>
<dbReference type="PANTHER" id="PTHR12726">
    <property type="entry name" value="CERAMIDE GLUCOSYLTRANSFERASE"/>
    <property type="match status" value="1"/>
</dbReference>
<dbReference type="PANTHER" id="PTHR12726:SF0">
    <property type="entry name" value="CERAMIDE GLUCOSYLTRANSFERASE"/>
    <property type="match status" value="1"/>
</dbReference>
<name>A0A1S8GQ90_9PROT</name>
<dbReference type="SUPFAM" id="SSF53448">
    <property type="entry name" value="Nucleotide-diphospho-sugar transferases"/>
    <property type="match status" value="1"/>
</dbReference>
<dbReference type="NCBIfam" id="TIGR03472">
    <property type="entry name" value="HpnI"/>
    <property type="match status" value="1"/>
</dbReference>
<proteinExistence type="predicted"/>
<keyword evidence="4" id="KW-0328">Glycosyltransferase</keyword>
<dbReference type="AlphaFoldDB" id="A0A1S8GQ90"/>
<keyword evidence="7" id="KW-1133">Transmembrane helix</keyword>
<dbReference type="Pfam" id="PF13506">
    <property type="entry name" value="Glyco_transf_21"/>
    <property type="match status" value="1"/>
</dbReference>
<dbReference type="RefSeq" id="WP_077396044.1">
    <property type="nucleotide sequence ID" value="NZ_JATM01000002.1"/>
</dbReference>
<comment type="caution">
    <text evidence="10">The sequence shown here is derived from an EMBL/GenBank/DDBJ whole genome shotgun (WGS) entry which is preliminary data.</text>
</comment>
<evidence type="ECO:0000256" key="1">
    <source>
        <dbReference type="ARBA" id="ARBA00004141"/>
    </source>
</evidence>
<sequence length="397" mass="43271">MPSLLTIASAVSGAFSLAGYIQGAIGTVLLERFRRTVHIPGDASPSPQQVTSAPREDSLPGVSIMKPLHGDEPLLEEALETFFQQDYPAARQIVFGLQDENDPAIKVVQKLQTRYPEQDVAIVIDQTEHGPNRKVGNLINMFPACKHDVLIISDSDIHVSTDYVTSIVQALQQDGVQLATTLYAGLPASQTLVRKLGACSINTNFLPGVMMSRLMGRQDCLGATMALRRKHLAEIGGLEALVQHVADDAVLGQCIRRNGGKIALAHTICQTTVAETNIGDLFRHELRWGRTVRSVEPVGYGLSALQLPLFWGSLCVLFAPARLFSWALLGGGLLCRHAMTRRIGQLTNCAMPSLLPHLIFRDWLSALVMVGSARGTHVTWRGRSLHISRGKKLPKSL</sequence>
<feature type="region of interest" description="Disordered" evidence="9">
    <location>
        <begin position="40"/>
        <end position="63"/>
    </location>
</feature>
<organism evidence="10 11">
    <name type="scientific">Bombella intestini</name>
    <dbReference type="NCBI Taxonomy" id="1539051"/>
    <lineage>
        <taxon>Bacteria</taxon>
        <taxon>Pseudomonadati</taxon>
        <taxon>Pseudomonadota</taxon>
        <taxon>Alphaproteobacteria</taxon>
        <taxon>Acetobacterales</taxon>
        <taxon>Acetobacteraceae</taxon>
        <taxon>Bombella</taxon>
    </lineage>
</organism>
<accession>A0A1S8GQ90</accession>
<comment type="subcellular location">
    <subcellularLocation>
        <location evidence="1">Membrane</location>
        <topology evidence="1">Multi-pass membrane protein</topology>
    </subcellularLocation>
</comment>
<evidence type="ECO:0000256" key="2">
    <source>
        <dbReference type="ARBA" id="ARBA00004760"/>
    </source>
</evidence>
<dbReference type="InterPro" id="IPR029044">
    <property type="entry name" value="Nucleotide-diphossugar_trans"/>
</dbReference>
<evidence type="ECO:0000313" key="11">
    <source>
        <dbReference type="Proteomes" id="UP000200980"/>
    </source>
</evidence>
<comment type="pathway">
    <text evidence="2">Lipid metabolism; sphingolipid metabolism.</text>
</comment>
<dbReference type="EMBL" id="JATM01000002">
    <property type="protein sequence ID" value="OOL18855.1"/>
    <property type="molecule type" value="Genomic_DNA"/>
</dbReference>
<keyword evidence="5 10" id="KW-0808">Transferase</keyword>